<evidence type="ECO:0000256" key="7">
    <source>
        <dbReference type="ARBA" id="ARBA00022723"/>
    </source>
</evidence>
<evidence type="ECO:0000256" key="13">
    <source>
        <dbReference type="SAM" id="MobiDB-lite"/>
    </source>
</evidence>
<keyword evidence="7" id="KW-0479">Metal-binding</keyword>
<feature type="domain" description="Peptidase M1 membrane alanine aminopeptidase" evidence="15">
    <location>
        <begin position="329"/>
        <end position="471"/>
    </location>
</feature>
<dbReference type="InterPro" id="IPR014782">
    <property type="entry name" value="Peptidase_M1_dom"/>
</dbReference>
<evidence type="ECO:0000259" key="15">
    <source>
        <dbReference type="Pfam" id="PF01433"/>
    </source>
</evidence>
<dbReference type="InterPro" id="IPR027268">
    <property type="entry name" value="Peptidase_M4/M1_CTD_sf"/>
</dbReference>
<dbReference type="SUPFAM" id="SSF55486">
    <property type="entry name" value="Metalloproteases ('zincins'), catalytic domain"/>
    <property type="match status" value="1"/>
</dbReference>
<dbReference type="PANTHER" id="PTHR11533">
    <property type="entry name" value="PROTEASE M1 ZINC METALLOPROTEASE"/>
    <property type="match status" value="1"/>
</dbReference>
<dbReference type="InterPro" id="IPR042097">
    <property type="entry name" value="Aminopeptidase_N-like_N_sf"/>
</dbReference>
<dbReference type="AlphaFoldDB" id="A0A939PCV8"/>
<comment type="caution">
    <text evidence="17">The sequence shown here is derived from an EMBL/GenBank/DDBJ whole genome shotgun (WGS) entry which is preliminary data.</text>
</comment>
<evidence type="ECO:0000256" key="1">
    <source>
        <dbReference type="ARBA" id="ARBA00000098"/>
    </source>
</evidence>
<dbReference type="EC" id="3.4.11.2" evidence="4"/>
<evidence type="ECO:0000259" key="16">
    <source>
        <dbReference type="Pfam" id="PF17900"/>
    </source>
</evidence>
<protein>
    <recommendedName>
        <fullName evidence="5">Aminopeptidase N</fullName>
        <ecNumber evidence="4">3.4.11.2</ecNumber>
    </recommendedName>
    <alternativeName>
        <fullName evidence="11">Alanine aminopeptidase</fullName>
    </alternativeName>
    <alternativeName>
        <fullName evidence="12">Lysyl aminopeptidase</fullName>
    </alternativeName>
</protein>
<comment type="cofactor">
    <cofactor evidence="2">
        <name>Zn(2+)</name>
        <dbReference type="ChEBI" id="CHEBI:29105"/>
    </cofactor>
</comment>
<dbReference type="GO" id="GO:0016285">
    <property type="term" value="F:alanyl aminopeptidase activity"/>
    <property type="evidence" value="ECO:0007669"/>
    <property type="project" value="UniProtKB-EC"/>
</dbReference>
<evidence type="ECO:0000256" key="5">
    <source>
        <dbReference type="ARBA" id="ARBA00015611"/>
    </source>
</evidence>
<dbReference type="PANTHER" id="PTHR11533:SF297">
    <property type="entry name" value="AMINOPEPTIDASE N"/>
    <property type="match status" value="1"/>
</dbReference>
<evidence type="ECO:0000256" key="6">
    <source>
        <dbReference type="ARBA" id="ARBA00022670"/>
    </source>
</evidence>
<evidence type="ECO:0000256" key="8">
    <source>
        <dbReference type="ARBA" id="ARBA00022801"/>
    </source>
</evidence>
<dbReference type="InterPro" id="IPR045357">
    <property type="entry name" value="Aminopeptidase_N-like_N"/>
</dbReference>
<sequence>MAAASATAPAGAAPAAAAPTALTAPPAAPPAPRTQRTRRTQPGPAPGLFKPGAAGVGDPYFPKAGNGGFDVAHYDIALAYAPAERRIQGTTRITATATQDLSRFDLDFLGNKVRSVTVDNVRATFSRDGQELVVTPRAGLRKGARFTVAVTYAGTPPELRDPVLGQTGWITTEDGAITLSQPFGSASWFPVNDHPADKATFSYAIKVPNGLDVVANGEPDGTSTGGRETTFRWHSDRQMATYLALVAIGRFEVTDGRSPGGVRVITAVDPAVTPDGEWLQRTTGEVTDWEAGIFGPFPFGSSGGVVDDAPVGYALETQNRPTYPGGADTKLIVHELAHQWFGDSVSLKSWRDIWLNEGFATYAEWLWSEQHGGRSAARQFAEAYKEPADSPAWRQRTGDPGHDALFEFFPTYSRGAMLLHMLRTTVGDEKFFKILRAWPAEHAQGNATTADFRALAARISGQKLDRLFETWLYTPGKPDLK</sequence>
<reference evidence="17" key="1">
    <citation type="submission" date="2021-03" db="EMBL/GenBank/DDBJ databases">
        <authorList>
            <person name="Kanchanasin P."/>
            <person name="Saeng-In P."/>
            <person name="Phongsopitanun W."/>
            <person name="Yuki M."/>
            <person name="Kudo T."/>
            <person name="Ohkuma M."/>
            <person name="Tanasupawat S."/>
        </authorList>
    </citation>
    <scope>NUCLEOTIDE SEQUENCE</scope>
    <source>
        <strain evidence="17">GKU 128</strain>
    </source>
</reference>
<feature type="region of interest" description="Disordered" evidence="13">
    <location>
        <begin position="1"/>
        <end position="54"/>
    </location>
</feature>
<feature type="domain" description="Aminopeptidase N-like N-terminal" evidence="16">
    <location>
        <begin position="73"/>
        <end position="243"/>
    </location>
</feature>
<evidence type="ECO:0000256" key="10">
    <source>
        <dbReference type="ARBA" id="ARBA00023049"/>
    </source>
</evidence>
<feature type="chain" id="PRO_5036998722" description="Aminopeptidase N" evidence="14">
    <location>
        <begin position="18"/>
        <end position="481"/>
    </location>
</feature>
<name>A0A939PCV8_9ACTN</name>
<feature type="compositionally biased region" description="Low complexity" evidence="13">
    <location>
        <begin position="1"/>
        <end position="25"/>
    </location>
</feature>
<dbReference type="SUPFAM" id="SSF63737">
    <property type="entry name" value="Leukotriene A4 hydrolase N-terminal domain"/>
    <property type="match status" value="1"/>
</dbReference>
<keyword evidence="10" id="KW-0482">Metalloprotease</keyword>
<dbReference type="EMBL" id="JAGEOJ010000003">
    <property type="protein sequence ID" value="MBO2446929.1"/>
    <property type="molecule type" value="Genomic_DNA"/>
</dbReference>
<proteinExistence type="inferred from homology"/>
<evidence type="ECO:0000256" key="2">
    <source>
        <dbReference type="ARBA" id="ARBA00001947"/>
    </source>
</evidence>
<dbReference type="GO" id="GO:0008270">
    <property type="term" value="F:zinc ion binding"/>
    <property type="evidence" value="ECO:0007669"/>
    <property type="project" value="InterPro"/>
</dbReference>
<keyword evidence="8" id="KW-0378">Hydrolase</keyword>
<evidence type="ECO:0000256" key="11">
    <source>
        <dbReference type="ARBA" id="ARBA00029811"/>
    </source>
</evidence>
<evidence type="ECO:0000256" key="4">
    <source>
        <dbReference type="ARBA" id="ARBA00012564"/>
    </source>
</evidence>
<dbReference type="Proteomes" id="UP000669179">
    <property type="component" value="Unassembled WGS sequence"/>
</dbReference>
<keyword evidence="9" id="KW-0862">Zinc</keyword>
<evidence type="ECO:0000313" key="17">
    <source>
        <dbReference type="EMBL" id="MBO2446929.1"/>
    </source>
</evidence>
<dbReference type="InterPro" id="IPR050344">
    <property type="entry name" value="Peptidase_M1_aminopeptidases"/>
</dbReference>
<evidence type="ECO:0000256" key="12">
    <source>
        <dbReference type="ARBA" id="ARBA00031533"/>
    </source>
</evidence>
<evidence type="ECO:0000256" key="9">
    <source>
        <dbReference type="ARBA" id="ARBA00022833"/>
    </source>
</evidence>
<dbReference type="Gene3D" id="2.60.40.1730">
    <property type="entry name" value="tricorn interacting facor f3 domain"/>
    <property type="match status" value="1"/>
</dbReference>
<dbReference type="InterPro" id="IPR001930">
    <property type="entry name" value="Peptidase_M1"/>
</dbReference>
<dbReference type="Pfam" id="PF17900">
    <property type="entry name" value="Peptidase_M1_N"/>
    <property type="match status" value="1"/>
</dbReference>
<keyword evidence="18" id="KW-1185">Reference proteome</keyword>
<keyword evidence="6" id="KW-0645">Protease</keyword>
<accession>A0A939PCV8</accession>
<dbReference type="CDD" id="cd09603">
    <property type="entry name" value="M1_APN_like"/>
    <property type="match status" value="1"/>
</dbReference>
<organism evidence="17 18">
    <name type="scientific">Actinomadura barringtoniae</name>
    <dbReference type="NCBI Taxonomy" id="1427535"/>
    <lineage>
        <taxon>Bacteria</taxon>
        <taxon>Bacillati</taxon>
        <taxon>Actinomycetota</taxon>
        <taxon>Actinomycetes</taxon>
        <taxon>Streptosporangiales</taxon>
        <taxon>Thermomonosporaceae</taxon>
        <taxon>Actinomadura</taxon>
    </lineage>
</organism>
<gene>
    <name evidence="17" type="ORF">J4573_07490</name>
</gene>
<feature type="signal peptide" evidence="14">
    <location>
        <begin position="1"/>
        <end position="17"/>
    </location>
</feature>
<dbReference type="PRINTS" id="PR00756">
    <property type="entry name" value="ALADIPTASE"/>
</dbReference>
<evidence type="ECO:0000256" key="3">
    <source>
        <dbReference type="ARBA" id="ARBA00010136"/>
    </source>
</evidence>
<evidence type="ECO:0000313" key="18">
    <source>
        <dbReference type="Proteomes" id="UP000669179"/>
    </source>
</evidence>
<keyword evidence="14" id="KW-0732">Signal</keyword>
<dbReference type="GO" id="GO:0006508">
    <property type="term" value="P:proteolysis"/>
    <property type="evidence" value="ECO:0007669"/>
    <property type="project" value="UniProtKB-KW"/>
</dbReference>
<dbReference type="GO" id="GO:0008237">
    <property type="term" value="F:metallopeptidase activity"/>
    <property type="evidence" value="ECO:0007669"/>
    <property type="project" value="UniProtKB-KW"/>
</dbReference>
<comment type="catalytic activity">
    <reaction evidence="1">
        <text>Release of an N-terminal amino acid, Xaa-|-Yaa- from a peptide, amide or arylamide. Xaa is preferably Ala, but may be most amino acids including Pro (slow action). When a terminal hydrophobic residue is followed by a prolyl residue, the two may be released as an intact Xaa-Pro dipeptide.</text>
        <dbReference type="EC" id="3.4.11.2"/>
    </reaction>
</comment>
<dbReference type="Pfam" id="PF01433">
    <property type="entry name" value="Peptidase_M1"/>
    <property type="match status" value="1"/>
</dbReference>
<comment type="similarity">
    <text evidence="3">Belongs to the peptidase M1 family.</text>
</comment>
<dbReference type="Gene3D" id="1.10.390.10">
    <property type="entry name" value="Neutral Protease Domain 2"/>
    <property type="match status" value="1"/>
</dbReference>
<evidence type="ECO:0000256" key="14">
    <source>
        <dbReference type="SAM" id="SignalP"/>
    </source>
</evidence>